<accession>A0ABY2F4J2</accession>
<dbReference type="PANTHER" id="PTHR12304:SF4">
    <property type="entry name" value="URIDINE NUCLEOSIDASE"/>
    <property type="match status" value="1"/>
</dbReference>
<keyword evidence="2" id="KW-0326">Glycosidase</keyword>
<dbReference type="GO" id="GO:0016787">
    <property type="term" value="F:hydrolase activity"/>
    <property type="evidence" value="ECO:0007669"/>
    <property type="project" value="UniProtKB-KW"/>
</dbReference>
<feature type="domain" description="Inosine/uridine-preferring nucleoside hydrolase" evidence="3">
    <location>
        <begin position="4"/>
        <end position="306"/>
    </location>
</feature>
<protein>
    <submittedName>
        <fullName evidence="4">Pyrimidine-specific ribonucleoside hydrolase</fullName>
    </submittedName>
</protein>
<comment type="caution">
    <text evidence="4">The sequence shown here is derived from an EMBL/GenBank/DDBJ whole genome shotgun (WGS) entry which is preliminary data.</text>
</comment>
<dbReference type="InterPro" id="IPR001910">
    <property type="entry name" value="Inosine/uridine_hydrolase_dom"/>
</dbReference>
<reference evidence="4 5" key="1">
    <citation type="submission" date="2019-03" db="EMBL/GenBank/DDBJ databases">
        <title>Genomic Encyclopedia of Type Strains, Phase III (KMG-III): the genomes of soil and plant-associated and newly described type strains.</title>
        <authorList>
            <person name="Whitman W."/>
        </authorList>
    </citation>
    <scope>NUCLEOTIDE SEQUENCE [LARGE SCALE GENOMIC DNA]</scope>
    <source>
        <strain evidence="4 5">VKMAc-2574</strain>
    </source>
</reference>
<evidence type="ECO:0000256" key="2">
    <source>
        <dbReference type="ARBA" id="ARBA00023295"/>
    </source>
</evidence>
<keyword evidence="5" id="KW-1185">Reference proteome</keyword>
<dbReference type="InterPro" id="IPR036452">
    <property type="entry name" value="Ribo_hydro-like"/>
</dbReference>
<dbReference type="RefSeq" id="WP_134132796.1">
    <property type="nucleotide sequence ID" value="NZ_SODU01000005.1"/>
</dbReference>
<name>A0ABY2F4J2_9ACTN</name>
<dbReference type="SUPFAM" id="SSF53590">
    <property type="entry name" value="Nucleoside hydrolase"/>
    <property type="match status" value="1"/>
</dbReference>
<keyword evidence="1 4" id="KW-0378">Hydrolase</keyword>
<dbReference type="Proteomes" id="UP000295060">
    <property type="component" value="Unassembled WGS sequence"/>
</dbReference>
<evidence type="ECO:0000313" key="5">
    <source>
        <dbReference type="Proteomes" id="UP000295060"/>
    </source>
</evidence>
<organism evidence="4 5">
    <name type="scientific">Kribbella pratensis</name>
    <dbReference type="NCBI Taxonomy" id="2512112"/>
    <lineage>
        <taxon>Bacteria</taxon>
        <taxon>Bacillati</taxon>
        <taxon>Actinomycetota</taxon>
        <taxon>Actinomycetes</taxon>
        <taxon>Propionibacteriales</taxon>
        <taxon>Kribbellaceae</taxon>
        <taxon>Kribbella</taxon>
    </lineage>
</organism>
<evidence type="ECO:0000313" key="4">
    <source>
        <dbReference type="EMBL" id="TDW81418.1"/>
    </source>
</evidence>
<sequence length="314" mass="32970">MKPVILDVDTGLDDACALLLAARHPELDLKAVTCVGGNVGIDDVVRNTLTVLDAAGRPDVPVARGAAVPLIQPVRSARHVHGEDGLGDLDWPRSTRSTDPRHAVELLRDVLLDAAATGELITWIPLAPLTNIALLLRTYPEAARGLREIVFMGGAAGIGNATAAAEFNIWTDPEAAAIVLAAARDLGIAVTMYGLDVFYDVVVTLEQARALSGSPSAELACKLIEKRSERYQSDGGSIGDGGAVCAVIDPSGLTTQEYPVRIELSGSWSRGRTIVDTRGASDVANDPHGPAATIRVATAVDGKRYAELWLATVS</sequence>
<dbReference type="InterPro" id="IPR023186">
    <property type="entry name" value="IUNH"/>
</dbReference>
<dbReference type="PANTHER" id="PTHR12304">
    <property type="entry name" value="INOSINE-URIDINE PREFERRING NUCLEOSIDE HYDROLASE"/>
    <property type="match status" value="1"/>
</dbReference>
<proteinExistence type="predicted"/>
<dbReference type="Gene3D" id="3.90.245.10">
    <property type="entry name" value="Ribonucleoside hydrolase-like"/>
    <property type="match status" value="1"/>
</dbReference>
<evidence type="ECO:0000259" key="3">
    <source>
        <dbReference type="Pfam" id="PF01156"/>
    </source>
</evidence>
<gene>
    <name evidence="4" type="ORF">EV137_7422</name>
</gene>
<dbReference type="EMBL" id="SODU01000005">
    <property type="protein sequence ID" value="TDW81418.1"/>
    <property type="molecule type" value="Genomic_DNA"/>
</dbReference>
<evidence type="ECO:0000256" key="1">
    <source>
        <dbReference type="ARBA" id="ARBA00022801"/>
    </source>
</evidence>
<dbReference type="Pfam" id="PF01156">
    <property type="entry name" value="IU_nuc_hydro"/>
    <property type="match status" value="1"/>
</dbReference>